<evidence type="ECO:0000313" key="2">
    <source>
        <dbReference type="EMBL" id="GAN01161.1"/>
    </source>
</evidence>
<name>A0A0C9M033_9FUNG</name>
<reference evidence="2" key="1">
    <citation type="submission" date="2014-09" db="EMBL/GenBank/DDBJ databases">
        <title>Draft genome sequence of an oleaginous Mucoromycotina fungus Mucor ambiguus NBRC6742.</title>
        <authorList>
            <person name="Takeda I."/>
            <person name="Yamane N."/>
            <person name="Morita T."/>
            <person name="Tamano K."/>
            <person name="Machida M."/>
            <person name="Baker S."/>
            <person name="Koike H."/>
        </authorList>
    </citation>
    <scope>NUCLEOTIDE SEQUENCE</scope>
    <source>
        <strain evidence="2">NBRC 6742</strain>
    </source>
</reference>
<protein>
    <submittedName>
        <fullName evidence="2">Uncharacterized protein</fullName>
    </submittedName>
</protein>
<gene>
    <name evidence="2" type="ORF">MAM1_0005c00592</name>
</gene>
<dbReference type="EMBL" id="DF836294">
    <property type="protein sequence ID" value="GAN01161.1"/>
    <property type="molecule type" value="Genomic_DNA"/>
</dbReference>
<feature type="compositionally biased region" description="Basic and acidic residues" evidence="1">
    <location>
        <begin position="12"/>
        <end position="28"/>
    </location>
</feature>
<evidence type="ECO:0000256" key="1">
    <source>
        <dbReference type="SAM" id="MobiDB-lite"/>
    </source>
</evidence>
<organism evidence="2">
    <name type="scientific">Mucor ambiguus</name>
    <dbReference type="NCBI Taxonomy" id="91626"/>
    <lineage>
        <taxon>Eukaryota</taxon>
        <taxon>Fungi</taxon>
        <taxon>Fungi incertae sedis</taxon>
        <taxon>Mucoromycota</taxon>
        <taxon>Mucoromycotina</taxon>
        <taxon>Mucoromycetes</taxon>
        <taxon>Mucorales</taxon>
        <taxon>Mucorineae</taxon>
        <taxon>Mucoraceae</taxon>
        <taxon>Mucor</taxon>
    </lineage>
</organism>
<accession>A0A0C9M033</accession>
<keyword evidence="3" id="KW-1185">Reference proteome</keyword>
<dbReference type="Proteomes" id="UP000053815">
    <property type="component" value="Unassembled WGS sequence"/>
</dbReference>
<evidence type="ECO:0000313" key="3">
    <source>
        <dbReference type="Proteomes" id="UP000053815"/>
    </source>
</evidence>
<feature type="compositionally biased region" description="Basic and acidic residues" evidence="1">
    <location>
        <begin position="37"/>
        <end position="54"/>
    </location>
</feature>
<proteinExistence type="predicted"/>
<dbReference type="AlphaFoldDB" id="A0A0C9M033"/>
<sequence>MPLNIAANASFVEKENEGDAVDSSKADDNGTSIDADEAGRVVHGHAEHEAKDDDASPPTAEYSETWIRMRLDFSL</sequence>
<feature type="region of interest" description="Disordered" evidence="1">
    <location>
        <begin position="1"/>
        <end position="60"/>
    </location>
</feature>